<name>A0A9D2KCT3_9BACE</name>
<proteinExistence type="predicted"/>
<dbReference type="EMBL" id="DXAV01000058">
    <property type="protein sequence ID" value="HIZ91879.1"/>
    <property type="molecule type" value="Genomic_DNA"/>
</dbReference>
<dbReference type="InterPro" id="IPR032508">
    <property type="entry name" value="FecR_C"/>
</dbReference>
<keyword evidence="1" id="KW-0472">Membrane</keyword>
<comment type="caution">
    <text evidence="4">The sequence shown here is derived from an EMBL/GenBank/DDBJ whole genome shotgun (WGS) entry which is preliminary data.</text>
</comment>
<sequence>MEDKNSMNIESRIADFLAGQCSEKERQELQTLLERDEEAARLMRRMSAVWALASLPAFVGKEEENLSKIKRQVASEKPKAMRISGRRRRMVAWLATAAAVALLLVSNTLWYHHSEELTRAYMAAETPYEIKVPASSRTKVTLPDGSVVTLNAGSTLRYARSFGIDNRNIWLDGEGLFEVEKDKERPFTVHTEDVQVQVLGTVFDLCAYSGDEMVTVALVEGCIAMKTPRGTRLELKPDEMASYDRRTGKVVKARTDARRVGDWTDGGLTFDNTPFEDIARKLERKFQLKIHIGSERLKRECFSGCFDRDQGLDDILREINVDGRYTWHRKDGTITIMDKAKHSY</sequence>
<accession>A0A9D2KCT3</accession>
<dbReference type="GO" id="GO:0016989">
    <property type="term" value="F:sigma factor antagonist activity"/>
    <property type="evidence" value="ECO:0007669"/>
    <property type="project" value="TreeGrafter"/>
</dbReference>
<evidence type="ECO:0000313" key="5">
    <source>
        <dbReference type="Proteomes" id="UP000824108"/>
    </source>
</evidence>
<feature type="domain" description="FecR protein" evidence="2">
    <location>
        <begin position="130"/>
        <end position="221"/>
    </location>
</feature>
<dbReference type="AlphaFoldDB" id="A0A9D2KCT3"/>
<keyword evidence="1" id="KW-1133">Transmembrane helix</keyword>
<evidence type="ECO:0000256" key="1">
    <source>
        <dbReference type="SAM" id="Phobius"/>
    </source>
</evidence>
<protein>
    <submittedName>
        <fullName evidence="4">FecR domain-containing protein</fullName>
    </submittedName>
</protein>
<dbReference type="Pfam" id="PF04773">
    <property type="entry name" value="FecR"/>
    <property type="match status" value="1"/>
</dbReference>
<dbReference type="InterPro" id="IPR012373">
    <property type="entry name" value="Ferrdict_sens_TM"/>
</dbReference>
<feature type="domain" description="Protein FecR C-terminal" evidence="3">
    <location>
        <begin position="268"/>
        <end position="336"/>
    </location>
</feature>
<dbReference type="PIRSF" id="PIRSF018266">
    <property type="entry name" value="FecR"/>
    <property type="match status" value="1"/>
</dbReference>
<evidence type="ECO:0000313" key="4">
    <source>
        <dbReference type="EMBL" id="HIZ91879.1"/>
    </source>
</evidence>
<dbReference type="InterPro" id="IPR006860">
    <property type="entry name" value="FecR"/>
</dbReference>
<dbReference type="Proteomes" id="UP000824108">
    <property type="component" value="Unassembled WGS sequence"/>
</dbReference>
<gene>
    <name evidence="4" type="ORF">H9807_07180</name>
</gene>
<evidence type="ECO:0000259" key="3">
    <source>
        <dbReference type="Pfam" id="PF16344"/>
    </source>
</evidence>
<organism evidence="4 5">
    <name type="scientific">Candidatus Bacteroides merdavium</name>
    <dbReference type="NCBI Taxonomy" id="2838472"/>
    <lineage>
        <taxon>Bacteria</taxon>
        <taxon>Pseudomonadati</taxon>
        <taxon>Bacteroidota</taxon>
        <taxon>Bacteroidia</taxon>
        <taxon>Bacteroidales</taxon>
        <taxon>Bacteroidaceae</taxon>
        <taxon>Bacteroides</taxon>
    </lineage>
</organism>
<reference evidence="4" key="2">
    <citation type="submission" date="2021-04" db="EMBL/GenBank/DDBJ databases">
        <authorList>
            <person name="Gilroy R."/>
        </authorList>
    </citation>
    <scope>NUCLEOTIDE SEQUENCE</scope>
    <source>
        <strain evidence="4">CHK118-2852</strain>
    </source>
</reference>
<keyword evidence="1" id="KW-0812">Transmembrane</keyword>
<feature type="transmembrane region" description="Helical" evidence="1">
    <location>
        <begin position="91"/>
        <end position="111"/>
    </location>
</feature>
<dbReference type="PANTHER" id="PTHR30273:SF2">
    <property type="entry name" value="PROTEIN FECR"/>
    <property type="match status" value="1"/>
</dbReference>
<dbReference type="Gene3D" id="2.60.120.1440">
    <property type="match status" value="1"/>
</dbReference>
<evidence type="ECO:0000259" key="2">
    <source>
        <dbReference type="Pfam" id="PF04773"/>
    </source>
</evidence>
<dbReference type="Pfam" id="PF16344">
    <property type="entry name" value="FecR_C"/>
    <property type="match status" value="1"/>
</dbReference>
<dbReference type="Gene3D" id="3.55.50.30">
    <property type="match status" value="1"/>
</dbReference>
<dbReference type="FunFam" id="2.60.120.1440:FF:000001">
    <property type="entry name" value="Putative anti-sigma factor"/>
    <property type="match status" value="1"/>
</dbReference>
<dbReference type="PANTHER" id="PTHR30273">
    <property type="entry name" value="PERIPLASMIC SIGNAL SENSOR AND SIGMA FACTOR ACTIVATOR FECR-RELATED"/>
    <property type="match status" value="1"/>
</dbReference>
<reference evidence="4" key="1">
    <citation type="journal article" date="2021" name="PeerJ">
        <title>Extensive microbial diversity within the chicken gut microbiome revealed by metagenomics and culture.</title>
        <authorList>
            <person name="Gilroy R."/>
            <person name="Ravi A."/>
            <person name="Getino M."/>
            <person name="Pursley I."/>
            <person name="Horton D.L."/>
            <person name="Alikhan N.F."/>
            <person name="Baker D."/>
            <person name="Gharbi K."/>
            <person name="Hall N."/>
            <person name="Watson M."/>
            <person name="Adriaenssens E.M."/>
            <person name="Foster-Nyarko E."/>
            <person name="Jarju S."/>
            <person name="Secka A."/>
            <person name="Antonio M."/>
            <person name="Oren A."/>
            <person name="Chaudhuri R.R."/>
            <person name="La Ragione R."/>
            <person name="Hildebrand F."/>
            <person name="Pallen M.J."/>
        </authorList>
    </citation>
    <scope>NUCLEOTIDE SEQUENCE</scope>
    <source>
        <strain evidence="4">CHK118-2852</strain>
    </source>
</reference>